<evidence type="ECO:0000313" key="12">
    <source>
        <dbReference type="EMBL" id="ADC89215.1"/>
    </source>
</evidence>
<evidence type="ECO:0000256" key="9">
    <source>
        <dbReference type="HAMAP-Rule" id="MF_00303"/>
    </source>
</evidence>
<dbReference type="GO" id="GO:0015031">
    <property type="term" value="P:protein transport"/>
    <property type="evidence" value="ECO:0007669"/>
    <property type="project" value="UniProtKB-UniRule"/>
</dbReference>
<dbReference type="KEGG" id="tal:Thal_0581"/>
<dbReference type="GO" id="GO:0005737">
    <property type="term" value="C:cytoplasm"/>
    <property type="evidence" value="ECO:0007669"/>
    <property type="project" value="UniProtKB-SubCell"/>
</dbReference>
<name>D3SPX8_THEAH</name>
<keyword evidence="13" id="KW-1185">Reference proteome</keyword>
<feature type="domain" description="Trigger factor ribosome-binding bacterial" evidence="10">
    <location>
        <begin position="4"/>
        <end position="147"/>
    </location>
</feature>
<dbReference type="SUPFAM" id="SSF54534">
    <property type="entry name" value="FKBP-like"/>
    <property type="match status" value="1"/>
</dbReference>
<dbReference type="HAMAP" id="MF_00303">
    <property type="entry name" value="Trigger_factor_Tig"/>
    <property type="match status" value="1"/>
</dbReference>
<evidence type="ECO:0000256" key="3">
    <source>
        <dbReference type="ARBA" id="ARBA00013194"/>
    </source>
</evidence>
<dbReference type="InterPro" id="IPR036611">
    <property type="entry name" value="Trigger_fac_ribosome-bd_sf"/>
</dbReference>
<gene>
    <name evidence="9" type="primary">tig</name>
    <name evidence="12" type="ordered locus">Thal_0581</name>
</gene>
<dbReference type="GO" id="GO:0003755">
    <property type="term" value="F:peptidyl-prolyl cis-trans isomerase activity"/>
    <property type="evidence" value="ECO:0007669"/>
    <property type="project" value="UniProtKB-UniRule"/>
</dbReference>
<dbReference type="GO" id="GO:0051301">
    <property type="term" value="P:cell division"/>
    <property type="evidence" value="ECO:0007669"/>
    <property type="project" value="UniProtKB-KW"/>
</dbReference>
<dbReference type="Gene3D" id="3.10.50.40">
    <property type="match status" value="1"/>
</dbReference>
<dbReference type="Gene3D" id="1.10.3120.10">
    <property type="entry name" value="Trigger factor, C-terminal domain"/>
    <property type="match status" value="1"/>
</dbReference>
<evidence type="ECO:0000259" key="11">
    <source>
        <dbReference type="Pfam" id="PF05698"/>
    </source>
</evidence>
<dbReference type="AlphaFoldDB" id="D3SPX8"/>
<comment type="subcellular location">
    <subcellularLocation>
        <location evidence="9">Cytoplasm</location>
    </subcellularLocation>
    <text evidence="9">About half TF is bound to the ribosome near the polypeptide exit tunnel while the other half is free in the cytoplasm.</text>
</comment>
<dbReference type="PANTHER" id="PTHR30560">
    <property type="entry name" value="TRIGGER FACTOR CHAPERONE AND PEPTIDYL-PROLYL CIS/TRANS ISOMERASE"/>
    <property type="match status" value="1"/>
</dbReference>
<dbReference type="InterPro" id="IPR008880">
    <property type="entry name" value="Trigger_fac_C"/>
</dbReference>
<dbReference type="Pfam" id="PF05698">
    <property type="entry name" value="Trigger_C"/>
    <property type="match status" value="1"/>
</dbReference>
<dbReference type="PANTHER" id="PTHR30560:SF3">
    <property type="entry name" value="TRIGGER FACTOR-LIKE PROTEIN TIG, CHLOROPLASTIC"/>
    <property type="match status" value="1"/>
</dbReference>
<organism evidence="12 13">
    <name type="scientific">Thermocrinis albus (strain DSM 14484 / JCM 11386 / HI 11/12)</name>
    <dbReference type="NCBI Taxonomy" id="638303"/>
    <lineage>
        <taxon>Bacteria</taxon>
        <taxon>Pseudomonadati</taxon>
        <taxon>Aquificota</taxon>
        <taxon>Aquificia</taxon>
        <taxon>Aquificales</taxon>
        <taxon>Aquificaceae</taxon>
        <taxon>Thermocrinis</taxon>
    </lineage>
</organism>
<keyword evidence="9" id="KW-0131">Cell cycle</keyword>
<dbReference type="PIRSF" id="PIRSF003095">
    <property type="entry name" value="Trigger_factor"/>
    <property type="match status" value="1"/>
</dbReference>
<dbReference type="InterPro" id="IPR005215">
    <property type="entry name" value="Trig_fac"/>
</dbReference>
<dbReference type="SUPFAM" id="SSF102735">
    <property type="entry name" value="Trigger factor ribosome-binding domain"/>
    <property type="match status" value="1"/>
</dbReference>
<dbReference type="eggNOG" id="COG0544">
    <property type="taxonomic scope" value="Bacteria"/>
</dbReference>
<dbReference type="EC" id="5.2.1.8" evidence="3 9"/>
<reference evidence="13" key="1">
    <citation type="journal article" date="2010" name="Stand. Genomic Sci.">
        <title>Complete genome sequence of Thermocrinis albus type strain (HI 11/12T).</title>
        <authorList>
            <person name="Wirth R."/>
            <person name="Sikorski J."/>
            <person name="Brambilla E."/>
            <person name="Misra M."/>
            <person name="Lapidus A."/>
            <person name="Copeland A."/>
            <person name="Nolan M."/>
            <person name="Lucas S."/>
            <person name="Chen F."/>
            <person name="Tice H."/>
            <person name="Cheng J.F."/>
            <person name="Han C."/>
            <person name="Detter J.C."/>
            <person name="Tapia R."/>
            <person name="Bruce D."/>
            <person name="Goodwin L."/>
            <person name="Pitluck S."/>
            <person name="Pati A."/>
            <person name="Anderson I."/>
            <person name="Ivanova N."/>
            <person name="Mavromatis K."/>
            <person name="Mikhailova N."/>
            <person name="Chen A."/>
            <person name="Palaniappan K."/>
            <person name="Bilek Y."/>
            <person name="Hader T."/>
            <person name="Land M."/>
            <person name="Hauser L."/>
            <person name="Chang Y.J."/>
            <person name="Jeffries C.D."/>
            <person name="Tindall B.J."/>
            <person name="Rohde M."/>
            <person name="Goker M."/>
            <person name="Bristow J."/>
            <person name="Eisen J.A."/>
            <person name="Markowitz V."/>
            <person name="Hugenholtz P."/>
            <person name="Kyrpides N.C."/>
            <person name="Klenk H.P."/>
        </authorList>
    </citation>
    <scope>NUCLEOTIDE SEQUENCE [LARGE SCALE GENOMIC DNA]</scope>
    <source>
        <strain evidence="13">DSM 14484 / JCM 11386 / HI 11/12</strain>
    </source>
</reference>
<evidence type="ECO:0000256" key="6">
    <source>
        <dbReference type="ARBA" id="ARBA00023186"/>
    </source>
</evidence>
<evidence type="ECO:0000256" key="4">
    <source>
        <dbReference type="ARBA" id="ARBA00016902"/>
    </source>
</evidence>
<feature type="domain" description="Trigger factor C-terminal" evidence="11">
    <location>
        <begin position="266"/>
        <end position="414"/>
    </location>
</feature>
<dbReference type="Proteomes" id="UP000002043">
    <property type="component" value="Chromosome"/>
</dbReference>
<comment type="catalytic activity">
    <reaction evidence="1 9">
        <text>[protein]-peptidylproline (omega=180) = [protein]-peptidylproline (omega=0)</text>
        <dbReference type="Rhea" id="RHEA:16237"/>
        <dbReference type="Rhea" id="RHEA-COMP:10747"/>
        <dbReference type="Rhea" id="RHEA-COMP:10748"/>
        <dbReference type="ChEBI" id="CHEBI:83833"/>
        <dbReference type="ChEBI" id="CHEBI:83834"/>
        <dbReference type="EC" id="5.2.1.8"/>
    </reaction>
</comment>
<comment type="similarity">
    <text evidence="2 9">Belongs to the FKBP-type PPIase family. Tig subfamily.</text>
</comment>
<keyword evidence="6 9" id="KW-0143">Chaperone</keyword>
<dbReference type="Gene3D" id="3.30.70.1050">
    <property type="entry name" value="Trigger factor ribosome-binding domain"/>
    <property type="match status" value="1"/>
</dbReference>
<sequence length="431" mass="50039">MQIKVSVEEREGLFKALSVEVEGDVVKRALEEVYQHLRENAQIEGFRKGQAPLWLIRARYRDYIEEEVGKKVADATLSAAIEESKLKPVADIYLEEVKLEELTGRLTYRVSFEVPPQFELAQIEGMEIEIPKVEYSEKMLQEQIERLREEHAVWEPVEREAREGDLVVIEYEITDKETGEKVKGETSGVLGQKIFREEVEKSLLGKKEGDEVRVEDVDVYDPSGKMVGKADMTIRIKGVKEKVLPEPNDDFARELKLGDTWQEALKKLEEEIKARLEDLRREMVMKAVASKLLQMHQFDLPQTEVMREVSYLLRQRLGQLEAMGIDTRYVDVRKMAEELLPQASANVKLRYILDRYAQEKQIEVTEEELKKEIDEQAKRSGVSPDEMRKFLQERGLEEVLRRDVIRNKALEDIMSKVVIKEVEEKEDEGNS</sequence>
<dbReference type="STRING" id="638303.Thal_0581"/>
<evidence type="ECO:0000259" key="10">
    <source>
        <dbReference type="Pfam" id="PF05697"/>
    </source>
</evidence>
<dbReference type="NCBIfam" id="TIGR00115">
    <property type="entry name" value="tig"/>
    <property type="match status" value="1"/>
</dbReference>
<evidence type="ECO:0000256" key="5">
    <source>
        <dbReference type="ARBA" id="ARBA00023110"/>
    </source>
</evidence>
<dbReference type="InterPro" id="IPR008881">
    <property type="entry name" value="Trigger_fac_ribosome-bd_bac"/>
</dbReference>
<dbReference type="GO" id="GO:0051083">
    <property type="term" value="P:'de novo' cotranslational protein folding"/>
    <property type="evidence" value="ECO:0007669"/>
    <property type="project" value="TreeGrafter"/>
</dbReference>
<evidence type="ECO:0000313" key="13">
    <source>
        <dbReference type="Proteomes" id="UP000002043"/>
    </source>
</evidence>
<dbReference type="InterPro" id="IPR046357">
    <property type="entry name" value="PPIase_dom_sf"/>
</dbReference>
<dbReference type="EMBL" id="CP001931">
    <property type="protein sequence ID" value="ADC89215.1"/>
    <property type="molecule type" value="Genomic_DNA"/>
</dbReference>
<comment type="function">
    <text evidence="9">Involved in protein export. Acts as a chaperone by maintaining the newly synthesized protein in an open conformation. Functions as a peptidyl-prolyl cis-trans isomerase.</text>
</comment>
<evidence type="ECO:0000256" key="8">
    <source>
        <dbReference type="ARBA" id="ARBA00029986"/>
    </source>
</evidence>
<dbReference type="HOGENOM" id="CLU_033058_3_1_0"/>
<dbReference type="SUPFAM" id="SSF109998">
    <property type="entry name" value="Triger factor/SurA peptide-binding domain-like"/>
    <property type="match status" value="1"/>
</dbReference>
<dbReference type="Pfam" id="PF05697">
    <property type="entry name" value="Trigger_N"/>
    <property type="match status" value="1"/>
</dbReference>
<dbReference type="RefSeq" id="WP_012991622.1">
    <property type="nucleotide sequence ID" value="NC_013894.1"/>
</dbReference>
<evidence type="ECO:0000256" key="2">
    <source>
        <dbReference type="ARBA" id="ARBA00005464"/>
    </source>
</evidence>
<proteinExistence type="inferred from homology"/>
<accession>D3SPX8</accession>
<keyword evidence="7 9" id="KW-0413">Isomerase</keyword>
<dbReference type="InterPro" id="IPR037041">
    <property type="entry name" value="Trigger_fac_C_sf"/>
</dbReference>
<dbReference type="GO" id="GO:0044183">
    <property type="term" value="F:protein folding chaperone"/>
    <property type="evidence" value="ECO:0007669"/>
    <property type="project" value="TreeGrafter"/>
</dbReference>
<keyword evidence="5 9" id="KW-0697">Rotamase</keyword>
<evidence type="ECO:0000256" key="7">
    <source>
        <dbReference type="ARBA" id="ARBA00023235"/>
    </source>
</evidence>
<comment type="domain">
    <text evidence="9">Consists of 3 domains; the N-terminus binds the ribosome, the middle domain has PPIase activity, while the C-terminus has intrinsic chaperone activity on its own.</text>
</comment>
<protein>
    <recommendedName>
        <fullName evidence="4 9">Trigger factor</fullName>
        <shortName evidence="9">TF</shortName>
        <ecNumber evidence="3 9">5.2.1.8</ecNumber>
    </recommendedName>
    <alternativeName>
        <fullName evidence="8 9">PPIase</fullName>
    </alternativeName>
</protein>
<dbReference type="InterPro" id="IPR027304">
    <property type="entry name" value="Trigger_fact/SurA_dom_sf"/>
</dbReference>
<keyword evidence="9" id="KW-0132">Cell division</keyword>
<dbReference type="GO" id="GO:0043335">
    <property type="term" value="P:protein unfolding"/>
    <property type="evidence" value="ECO:0007669"/>
    <property type="project" value="TreeGrafter"/>
</dbReference>
<keyword evidence="9" id="KW-0963">Cytoplasm</keyword>
<dbReference type="GO" id="GO:0043022">
    <property type="term" value="F:ribosome binding"/>
    <property type="evidence" value="ECO:0007669"/>
    <property type="project" value="TreeGrafter"/>
</dbReference>
<evidence type="ECO:0000256" key="1">
    <source>
        <dbReference type="ARBA" id="ARBA00000971"/>
    </source>
</evidence>